<evidence type="ECO:0000313" key="10">
    <source>
        <dbReference type="Proteomes" id="UP000538666"/>
    </source>
</evidence>
<evidence type="ECO:0000256" key="5">
    <source>
        <dbReference type="ARBA" id="ARBA00023125"/>
    </source>
</evidence>
<comment type="similarity">
    <text evidence="6">Belongs to the SMC family.</text>
</comment>
<evidence type="ECO:0000313" key="9">
    <source>
        <dbReference type="EMBL" id="MBB6143939.1"/>
    </source>
</evidence>
<feature type="binding site" evidence="6">
    <location>
        <begin position="34"/>
        <end position="41"/>
    </location>
    <ligand>
        <name>ATP</name>
        <dbReference type="ChEBI" id="CHEBI:30616"/>
    </ligand>
</feature>
<evidence type="ECO:0000256" key="3">
    <source>
        <dbReference type="ARBA" id="ARBA00022840"/>
    </source>
</evidence>
<dbReference type="NCBIfam" id="TIGR02168">
    <property type="entry name" value="SMC_prok_B"/>
    <property type="match status" value="1"/>
</dbReference>
<comment type="domain">
    <text evidence="6">Contains large globular domains required for ATP hydrolysis at each terminus and a third globular domain forming a flexible hinge near the middle of the molecule. These domains are separated by coiled-coil structures.</text>
</comment>
<dbReference type="Gene3D" id="3.40.50.300">
    <property type="entry name" value="P-loop containing nucleotide triphosphate hydrolases"/>
    <property type="match status" value="3"/>
</dbReference>
<keyword evidence="4 6" id="KW-0175">Coiled coil</keyword>
<accession>A0A841JW20</accession>
<keyword evidence="5 6" id="KW-0238">DNA-binding</keyword>
<dbReference type="GO" id="GO:0005694">
    <property type="term" value="C:chromosome"/>
    <property type="evidence" value="ECO:0007669"/>
    <property type="project" value="InterPro"/>
</dbReference>
<feature type="coiled-coil region" evidence="6">
    <location>
        <begin position="500"/>
        <end position="576"/>
    </location>
</feature>
<dbReference type="InterPro" id="IPR003395">
    <property type="entry name" value="RecF/RecN/SMC_N"/>
</dbReference>
<dbReference type="GO" id="GO:0030261">
    <property type="term" value="P:chromosome condensation"/>
    <property type="evidence" value="ECO:0007669"/>
    <property type="project" value="InterPro"/>
</dbReference>
<protein>
    <recommendedName>
        <fullName evidence="6">Chromosome partition protein Smc</fullName>
    </recommendedName>
</protein>
<dbReference type="GO" id="GO:0007059">
    <property type="term" value="P:chromosome segregation"/>
    <property type="evidence" value="ECO:0007669"/>
    <property type="project" value="UniProtKB-UniRule"/>
</dbReference>
<comment type="subcellular location">
    <subcellularLocation>
        <location evidence="6">Cytoplasm</location>
    </subcellularLocation>
</comment>
<dbReference type="InterPro" id="IPR011890">
    <property type="entry name" value="SMC_prok"/>
</dbReference>
<dbReference type="Pfam" id="PF06470">
    <property type="entry name" value="SMC_hinge"/>
    <property type="match status" value="1"/>
</dbReference>
<dbReference type="CDD" id="cd03278">
    <property type="entry name" value="ABC_SMC_barmotin"/>
    <property type="match status" value="1"/>
</dbReference>
<dbReference type="PANTHER" id="PTHR43977">
    <property type="entry name" value="STRUCTURAL MAINTENANCE OF CHROMOSOMES PROTEIN 3"/>
    <property type="match status" value="1"/>
</dbReference>
<dbReference type="GO" id="GO:0005737">
    <property type="term" value="C:cytoplasm"/>
    <property type="evidence" value="ECO:0007669"/>
    <property type="project" value="UniProtKB-SubCell"/>
</dbReference>
<dbReference type="SMART" id="SM00968">
    <property type="entry name" value="SMC_hinge"/>
    <property type="match status" value="1"/>
</dbReference>
<dbReference type="SUPFAM" id="SSF75553">
    <property type="entry name" value="Smc hinge domain"/>
    <property type="match status" value="1"/>
</dbReference>
<sequence length="1310" mass="144985">MLKLKKIQILGFKSFCDRTEVSLPGQGIAVVVGPNGCGKSNILDGVSWVLGEQSAKSLRGGKMEDVIFAGTRDRKQLGMAEVTITLIDPEAYAGGPLLEEPEIVIENEMDADWDEEKFRAERAAEVEEIIAESQPGQVIEGEAKAEGEVHSRTEGDVHPGLAAAANGEAAPQAEASASPEAGSGVVLKIRRRKFQKTPQHGEIVVTRRLFRTGDSEYLLNGKLCRLRDIQDIFMGTGLGPESYAIIGQERIGQLLSSKPHDRRSIIEEAAGITRFKTKKRLAELRLEQSKQNLARVNDIFEEVTRQMGSLKRQAAKAERYAALRDEMRARLRVVLASKITQLDTEQSAVTEAITTLTAQIDEHGANIEQLDGEHATQVAQGYELDTAAKAAQAGASQSAVELERAASRQQANQERIAELEARTAAGSAELEQARQHLASLTAERDSHRSFLETAASEAAGFREQAQVRHQQAREAVAAVSGAEQRAEGSRRQAMQLLSQMGMIRNQATQAEESLAALERDADRLSTEMNAARRDLEALGAERGQASLTFESVTEQLKSLEAEIAALRNQINVKRGEETEAKRRGDQLRAEQATLTGRRNSLDALIREHSYSTDTVRKLFRSNSLGGGLAPVGTLADFLEVNGQYENVVDEFLREELNYIVVKSWDAAHEGMRLLKTDVDGRATFLVHPEDSQAKFSFAGDNTIQSYDQQQGVVRLKECIRVLDGFGRSLEVILPKLRDGYVTPDSDTARTLALENPNAFFLAPSGECFHNVTVTGGKPRAGGPLAIKRELRETQQKLEKVEQELGQAEITAATLTKELTDLTRQLDVQSEERRNTERESANQSAALRQMDSEVQRLERRLQDWTLQNERNKDARGQKQSFIEQKQEEAQKIEAQHLAAEASLEELQRAVEGFRQAREAAQQQAAQVSAELAGLEERRRGAEAAFARIDRMYVDLANRVKQTEQQLASALAENEQRTRENEQLAANREQLTAVREQALAEIARISEAAKTLRESVSKIDQQLKTLRAETDTLRETRSARSSRAATLAAELTHLEETCINDLGAEAAILRQETELVRIEGEALSTEDEACRGLKQKLEAMGPVNMMALEEYKETAQRHEFLETQRKDLLDSIENTHATIKEIDQISRTKFDEAFVRINENFSVTFSRLFGGGQAFMRLTDEENSIDSGIDIVSQPPGKKLQNVLLLSGGEKALTALSLLVGIFQYQPSPFCVLDEVDAPLDETNVGRLADLLHSMSGDTQFLIVTHSKRMMTAADLIYGVTMQEPGVSKLVSVRLGGQSRDQNREQERRATA</sequence>
<dbReference type="GO" id="GO:0007062">
    <property type="term" value="P:sister chromatid cohesion"/>
    <property type="evidence" value="ECO:0007669"/>
    <property type="project" value="InterPro"/>
</dbReference>
<dbReference type="InterPro" id="IPR024704">
    <property type="entry name" value="SMC"/>
</dbReference>
<feature type="region of interest" description="Disordered" evidence="7">
    <location>
        <begin position="825"/>
        <end position="848"/>
    </location>
</feature>
<keyword evidence="3 6" id="KW-0067">ATP-binding</keyword>
<dbReference type="GO" id="GO:0006260">
    <property type="term" value="P:DNA replication"/>
    <property type="evidence" value="ECO:0007669"/>
    <property type="project" value="UniProtKB-UniRule"/>
</dbReference>
<dbReference type="GO" id="GO:0005524">
    <property type="term" value="F:ATP binding"/>
    <property type="evidence" value="ECO:0007669"/>
    <property type="project" value="UniProtKB-UniRule"/>
</dbReference>
<feature type="coiled-coil region" evidence="6">
    <location>
        <begin position="279"/>
        <end position="306"/>
    </location>
</feature>
<comment type="caution">
    <text evidence="9">The sequence shown here is derived from an EMBL/GenBank/DDBJ whole genome shotgun (WGS) entry which is preliminary data.</text>
</comment>
<dbReference type="InterPro" id="IPR027417">
    <property type="entry name" value="P-loop_NTPase"/>
</dbReference>
<dbReference type="InterPro" id="IPR010935">
    <property type="entry name" value="SMC_hinge"/>
</dbReference>
<dbReference type="HAMAP" id="MF_01894">
    <property type="entry name" value="Smc_prok"/>
    <property type="match status" value="1"/>
</dbReference>
<organism evidence="9 10">
    <name type="scientific">Silvibacterium bohemicum</name>
    <dbReference type="NCBI Taxonomy" id="1577686"/>
    <lineage>
        <taxon>Bacteria</taxon>
        <taxon>Pseudomonadati</taxon>
        <taxon>Acidobacteriota</taxon>
        <taxon>Terriglobia</taxon>
        <taxon>Terriglobales</taxon>
        <taxon>Acidobacteriaceae</taxon>
        <taxon>Silvibacterium</taxon>
    </lineage>
</organism>
<dbReference type="GO" id="GO:0016887">
    <property type="term" value="F:ATP hydrolysis activity"/>
    <property type="evidence" value="ECO:0007669"/>
    <property type="project" value="InterPro"/>
</dbReference>
<evidence type="ECO:0000256" key="2">
    <source>
        <dbReference type="ARBA" id="ARBA00022741"/>
    </source>
</evidence>
<dbReference type="Pfam" id="PF02463">
    <property type="entry name" value="SMC_N"/>
    <property type="match status" value="2"/>
</dbReference>
<keyword evidence="1 6" id="KW-0963">Cytoplasm</keyword>
<gene>
    <name evidence="6" type="primary">smc</name>
    <name evidence="9" type="ORF">HNQ77_001888</name>
</gene>
<proteinExistence type="inferred from homology"/>
<dbReference type="OrthoDB" id="9808768at2"/>
<comment type="subunit">
    <text evidence="6">Homodimer.</text>
</comment>
<dbReference type="RefSeq" id="WP_050058501.1">
    <property type="nucleotide sequence ID" value="NZ_JACHEK010000003.1"/>
</dbReference>
<feature type="coiled-coil region" evidence="6">
    <location>
        <begin position="402"/>
        <end position="436"/>
    </location>
</feature>
<keyword evidence="10" id="KW-1185">Reference proteome</keyword>
<dbReference type="GO" id="GO:0003677">
    <property type="term" value="F:DNA binding"/>
    <property type="evidence" value="ECO:0007669"/>
    <property type="project" value="UniProtKB-UniRule"/>
</dbReference>
<dbReference type="SUPFAM" id="SSF52540">
    <property type="entry name" value="P-loop containing nucleoside triphosphate hydrolases"/>
    <property type="match status" value="1"/>
</dbReference>
<evidence type="ECO:0000256" key="4">
    <source>
        <dbReference type="ARBA" id="ARBA00023054"/>
    </source>
</evidence>
<keyword evidence="2 6" id="KW-0547">Nucleotide-binding</keyword>
<dbReference type="InterPro" id="IPR036277">
    <property type="entry name" value="SMC_hinge_sf"/>
</dbReference>
<dbReference type="EMBL" id="JACHEK010000003">
    <property type="protein sequence ID" value="MBB6143939.1"/>
    <property type="molecule type" value="Genomic_DNA"/>
</dbReference>
<name>A0A841JW20_9BACT</name>
<reference evidence="9 10" key="1">
    <citation type="submission" date="2020-08" db="EMBL/GenBank/DDBJ databases">
        <title>Genomic Encyclopedia of Type Strains, Phase IV (KMG-IV): sequencing the most valuable type-strain genomes for metagenomic binning, comparative biology and taxonomic classification.</title>
        <authorList>
            <person name="Goeker M."/>
        </authorList>
    </citation>
    <scope>NUCLEOTIDE SEQUENCE [LARGE SCALE GENOMIC DNA]</scope>
    <source>
        <strain evidence="9 10">DSM 103733</strain>
    </source>
</reference>
<dbReference type="Proteomes" id="UP000538666">
    <property type="component" value="Unassembled WGS sequence"/>
</dbReference>
<dbReference type="Gene3D" id="1.20.1060.20">
    <property type="match status" value="1"/>
</dbReference>
<comment type="function">
    <text evidence="6">Required for chromosome condensation and partitioning.</text>
</comment>
<evidence type="ECO:0000259" key="8">
    <source>
        <dbReference type="SMART" id="SM00968"/>
    </source>
</evidence>
<evidence type="ECO:0000256" key="6">
    <source>
        <dbReference type="HAMAP-Rule" id="MF_01894"/>
    </source>
</evidence>
<feature type="compositionally biased region" description="Basic and acidic residues" evidence="7">
    <location>
        <begin position="829"/>
        <end position="839"/>
    </location>
</feature>
<evidence type="ECO:0000256" key="7">
    <source>
        <dbReference type="SAM" id="MobiDB-lite"/>
    </source>
</evidence>
<dbReference type="PIRSF" id="PIRSF005719">
    <property type="entry name" value="SMC"/>
    <property type="match status" value="1"/>
</dbReference>
<evidence type="ECO:0000256" key="1">
    <source>
        <dbReference type="ARBA" id="ARBA00022490"/>
    </source>
</evidence>
<feature type="domain" description="SMC hinge" evidence="8">
    <location>
        <begin position="628"/>
        <end position="752"/>
    </location>
</feature>